<dbReference type="CDD" id="cd05656">
    <property type="entry name" value="M42_Frv"/>
    <property type="match status" value="1"/>
</dbReference>
<evidence type="ECO:0000256" key="1">
    <source>
        <dbReference type="ARBA" id="ARBA00006272"/>
    </source>
</evidence>
<proteinExistence type="inferred from homology"/>
<dbReference type="PIRSF" id="PIRSF001123">
    <property type="entry name" value="PepA_GA"/>
    <property type="match status" value="1"/>
</dbReference>
<dbReference type="PANTHER" id="PTHR32481">
    <property type="entry name" value="AMINOPEPTIDASE"/>
    <property type="match status" value="1"/>
</dbReference>
<dbReference type="SUPFAM" id="SSF53187">
    <property type="entry name" value="Zn-dependent exopeptidases"/>
    <property type="match status" value="1"/>
</dbReference>
<keyword evidence="2" id="KW-0031">Aminopeptidase</keyword>
<reference evidence="9 10" key="1">
    <citation type="journal article" date="2015" name="Genome Announc.">
        <title>Draft Genome Sequence of Brevibacillus brevis DZQ7, a Plant Growth-Promoting Rhizobacterium with Broad-Spectrum Antimicrobial Activity.</title>
        <authorList>
            <person name="Hou Q."/>
            <person name="Wang C."/>
            <person name="Hou X."/>
            <person name="Xia Z."/>
            <person name="Ye J."/>
            <person name="Liu K."/>
            <person name="Liu H."/>
            <person name="Wang J."/>
            <person name="Guo H."/>
            <person name="Yu X."/>
            <person name="Yang Y."/>
            <person name="Du B."/>
            <person name="Ding Y."/>
        </authorList>
    </citation>
    <scope>NUCLEOTIDE SEQUENCE [LARGE SCALE GENOMIC DNA]</scope>
    <source>
        <strain evidence="9 10">DZQ7</strain>
    </source>
</reference>
<protein>
    <submittedName>
        <fullName evidence="9">M42 family peptidase</fullName>
    </submittedName>
</protein>
<dbReference type="Pfam" id="PF05343">
    <property type="entry name" value="Peptidase_M42"/>
    <property type="match status" value="1"/>
</dbReference>
<evidence type="ECO:0000256" key="3">
    <source>
        <dbReference type="ARBA" id="ARBA00022670"/>
    </source>
</evidence>
<accession>A0A2Z4MMA6</accession>
<feature type="binding site" evidence="8">
    <location>
        <position position="323"/>
    </location>
    <ligand>
        <name>Zn(2+)</name>
        <dbReference type="ChEBI" id="CHEBI:29105"/>
        <label>2</label>
    </ligand>
</feature>
<dbReference type="EMBL" id="CP030117">
    <property type="protein sequence ID" value="AWX57635.1"/>
    <property type="molecule type" value="Genomic_DNA"/>
</dbReference>
<comment type="similarity">
    <text evidence="1 6">Belongs to the peptidase M42 family.</text>
</comment>
<feature type="binding site" evidence="8">
    <location>
        <position position="180"/>
    </location>
    <ligand>
        <name>Zn(2+)</name>
        <dbReference type="ChEBI" id="CHEBI:29105"/>
        <label>2</label>
    </ligand>
</feature>
<gene>
    <name evidence="9" type="ORF">AB432_022485</name>
</gene>
<dbReference type="PANTHER" id="PTHR32481:SF0">
    <property type="entry name" value="AMINOPEPTIDASE YPDE-RELATED"/>
    <property type="match status" value="1"/>
</dbReference>
<dbReference type="Gene3D" id="2.40.30.40">
    <property type="entry name" value="Peptidase M42, domain 2"/>
    <property type="match status" value="1"/>
</dbReference>
<dbReference type="InterPro" id="IPR008007">
    <property type="entry name" value="Peptidase_M42"/>
</dbReference>
<dbReference type="Gene3D" id="3.40.630.10">
    <property type="entry name" value="Zn peptidases"/>
    <property type="match status" value="1"/>
</dbReference>
<evidence type="ECO:0000256" key="7">
    <source>
        <dbReference type="PIRSR" id="PIRSR001123-1"/>
    </source>
</evidence>
<keyword evidence="5" id="KW-0378">Hydrolase</keyword>
<dbReference type="Proteomes" id="UP000036061">
    <property type="component" value="Chromosome"/>
</dbReference>
<feature type="binding site" evidence="8">
    <location>
        <position position="235"/>
    </location>
    <ligand>
        <name>Zn(2+)</name>
        <dbReference type="ChEBI" id="CHEBI:29105"/>
        <label>1</label>
    </ligand>
</feature>
<dbReference type="GO" id="GO:0046872">
    <property type="term" value="F:metal ion binding"/>
    <property type="evidence" value="ECO:0007669"/>
    <property type="project" value="UniProtKB-UniRule"/>
</dbReference>
<dbReference type="AlphaFoldDB" id="A0A2Z4MMA6"/>
<evidence type="ECO:0000313" key="9">
    <source>
        <dbReference type="EMBL" id="AWX57635.1"/>
    </source>
</evidence>
<evidence type="ECO:0000256" key="8">
    <source>
        <dbReference type="PIRSR" id="PIRSR001123-2"/>
    </source>
</evidence>
<dbReference type="GO" id="GO:0004177">
    <property type="term" value="F:aminopeptidase activity"/>
    <property type="evidence" value="ECO:0007669"/>
    <property type="project" value="UniProtKB-UniRule"/>
</dbReference>
<feature type="binding site" evidence="8">
    <location>
        <position position="180"/>
    </location>
    <ligand>
        <name>Zn(2+)</name>
        <dbReference type="ChEBI" id="CHEBI:29105"/>
        <label>1</label>
    </ligand>
</feature>
<organism evidence="9 10">
    <name type="scientific">Brevibacillus brevis</name>
    <name type="common">Bacillus brevis</name>
    <dbReference type="NCBI Taxonomy" id="1393"/>
    <lineage>
        <taxon>Bacteria</taxon>
        <taxon>Bacillati</taxon>
        <taxon>Bacillota</taxon>
        <taxon>Bacilli</taxon>
        <taxon>Bacillales</taxon>
        <taxon>Paenibacillaceae</taxon>
        <taxon>Brevibacillus</taxon>
    </lineage>
</organism>
<dbReference type="InterPro" id="IPR023367">
    <property type="entry name" value="Peptidase_M42_dom2"/>
</dbReference>
<keyword evidence="4 8" id="KW-0479">Metal-binding</keyword>
<feature type="active site" description="Proton acceptor" evidence="7">
    <location>
        <position position="212"/>
    </location>
</feature>
<comment type="cofactor">
    <cofactor evidence="8">
        <name>a divalent metal cation</name>
        <dbReference type="ChEBI" id="CHEBI:60240"/>
    </cofactor>
    <text evidence="8">Binds 2 divalent metal cations per subunit.</text>
</comment>
<keyword evidence="3" id="KW-0645">Protease</keyword>
<dbReference type="InterPro" id="IPR051464">
    <property type="entry name" value="Peptidase_M42_aminopept"/>
</dbReference>
<feature type="binding site" evidence="8">
    <location>
        <position position="66"/>
    </location>
    <ligand>
        <name>Zn(2+)</name>
        <dbReference type="ChEBI" id="CHEBI:29105"/>
        <label>1</label>
    </ligand>
</feature>
<feature type="binding site" evidence="8">
    <location>
        <position position="213"/>
    </location>
    <ligand>
        <name>Zn(2+)</name>
        <dbReference type="ChEBI" id="CHEBI:29105"/>
        <label>2</label>
    </ligand>
</feature>
<evidence type="ECO:0000256" key="4">
    <source>
        <dbReference type="ARBA" id="ARBA00022723"/>
    </source>
</evidence>
<evidence type="ECO:0000313" key="10">
    <source>
        <dbReference type="Proteomes" id="UP000036061"/>
    </source>
</evidence>
<name>A0A2Z4MMA6_BREBE</name>
<evidence type="ECO:0000256" key="2">
    <source>
        <dbReference type="ARBA" id="ARBA00022438"/>
    </source>
</evidence>
<dbReference type="GO" id="GO:0006508">
    <property type="term" value="P:proteolysis"/>
    <property type="evidence" value="ECO:0007669"/>
    <property type="project" value="UniProtKB-KW"/>
</dbReference>
<dbReference type="SUPFAM" id="SSF101821">
    <property type="entry name" value="Aminopeptidase/glucanase lid domain"/>
    <property type="match status" value="1"/>
</dbReference>
<evidence type="ECO:0000256" key="6">
    <source>
        <dbReference type="PIRNR" id="PIRNR001123"/>
    </source>
</evidence>
<evidence type="ECO:0000256" key="5">
    <source>
        <dbReference type="ARBA" id="ARBA00022801"/>
    </source>
</evidence>
<sequence>MMDDLTKLIKDLTETDGVPGHEREVRVKMEEYLQPLSDELVKDRLGGVLGKKTGSVNGPKILLAGHLDEVGFMVTNITPKGYLRFIQLGGWWTHNMLSHRVKVKTRKGEYLGLIGSKAPHALEKEEREKVMKLKELYIDIGAKDEADAKEMGVRPGDWIVPDSDFTTMRDGELWVAKALDNRAGCALAIEVLKRLQTEEHPNVVYAGATVQEEVGTRGAGTVARLVEPDIAFAVDVGLAYDTPGNESYPMTCNVGDGPLVMLFDATMIPHTGLRDLVFDTAEELGIHVQVDALAGGGTDAAKFHISGIGCPSIVVGFATRYIHSHNAIMSKRDFEQAAQLLTAIIKKLDKETVQQLLDR</sequence>